<dbReference type="EMBL" id="LSNE01000009">
    <property type="protein sequence ID" value="KXI27726.1"/>
    <property type="molecule type" value="Genomic_DNA"/>
</dbReference>
<dbReference type="Proteomes" id="UP000070299">
    <property type="component" value="Unassembled WGS sequence"/>
</dbReference>
<dbReference type="SUPFAM" id="SSF47473">
    <property type="entry name" value="EF-hand"/>
    <property type="match status" value="1"/>
</dbReference>
<evidence type="ECO:0000313" key="4">
    <source>
        <dbReference type="Proteomes" id="UP000070299"/>
    </source>
</evidence>
<feature type="signal peptide" evidence="1">
    <location>
        <begin position="1"/>
        <end position="19"/>
    </location>
</feature>
<dbReference type="OrthoDB" id="6388006at2"/>
<accession>A0A148KN29</accession>
<proteinExistence type="predicted"/>
<evidence type="ECO:0000259" key="2">
    <source>
        <dbReference type="PROSITE" id="PS50222"/>
    </source>
</evidence>
<dbReference type="GO" id="GO:0005509">
    <property type="term" value="F:calcium ion binding"/>
    <property type="evidence" value="ECO:0007669"/>
    <property type="project" value="InterPro"/>
</dbReference>
<protein>
    <recommendedName>
        <fullName evidence="2">EF-hand domain-containing protein</fullName>
    </recommendedName>
</protein>
<evidence type="ECO:0000256" key="1">
    <source>
        <dbReference type="SAM" id="SignalP"/>
    </source>
</evidence>
<dbReference type="InterPro" id="IPR002048">
    <property type="entry name" value="EF_hand_dom"/>
</dbReference>
<feature type="chain" id="PRO_5007550286" description="EF-hand domain-containing protein" evidence="1">
    <location>
        <begin position="20"/>
        <end position="69"/>
    </location>
</feature>
<reference evidence="4" key="1">
    <citation type="submission" date="2016-02" db="EMBL/GenBank/DDBJ databases">
        <authorList>
            <person name="Schultz-Johansen M."/>
            <person name="Glaring M.A."/>
            <person name="Bech P.K."/>
            <person name="Stougaard P."/>
        </authorList>
    </citation>
    <scope>NUCLEOTIDE SEQUENCE [LARGE SCALE GENOMIC DNA]</scope>
    <source>
        <strain evidence="4">S66</strain>
    </source>
</reference>
<sequence length="69" mass="7334">MKKLVILGLCVLASTAVLADDELFISLDADSNGLISITEAEADSDVSAQFAELDTNTDGYLSAEEFAEY</sequence>
<dbReference type="STRING" id="1799789.AX660_19445"/>
<dbReference type="Pfam" id="PF13202">
    <property type="entry name" value="EF-hand_5"/>
    <property type="match status" value="1"/>
</dbReference>
<dbReference type="RefSeq" id="WP_068379121.1">
    <property type="nucleotide sequence ID" value="NZ_LSNE01000009.1"/>
</dbReference>
<dbReference type="Gene3D" id="1.10.238.10">
    <property type="entry name" value="EF-hand"/>
    <property type="match status" value="1"/>
</dbReference>
<dbReference type="AlphaFoldDB" id="A0A148KN29"/>
<dbReference type="PROSITE" id="PS50222">
    <property type="entry name" value="EF_HAND_2"/>
    <property type="match status" value="1"/>
</dbReference>
<dbReference type="InterPro" id="IPR011992">
    <property type="entry name" value="EF-hand-dom_pair"/>
</dbReference>
<name>A0A148KN29_9ALTE</name>
<keyword evidence="1" id="KW-0732">Signal</keyword>
<keyword evidence="4" id="KW-1185">Reference proteome</keyword>
<dbReference type="PROSITE" id="PS00018">
    <property type="entry name" value="EF_HAND_1"/>
    <property type="match status" value="1"/>
</dbReference>
<comment type="caution">
    <text evidence="3">The sequence shown here is derived from an EMBL/GenBank/DDBJ whole genome shotgun (WGS) entry which is preliminary data.</text>
</comment>
<evidence type="ECO:0000313" key="3">
    <source>
        <dbReference type="EMBL" id="KXI27726.1"/>
    </source>
</evidence>
<organism evidence="3 4">
    <name type="scientific">Paraglaciecola hydrolytica</name>
    <dbReference type="NCBI Taxonomy" id="1799789"/>
    <lineage>
        <taxon>Bacteria</taxon>
        <taxon>Pseudomonadati</taxon>
        <taxon>Pseudomonadota</taxon>
        <taxon>Gammaproteobacteria</taxon>
        <taxon>Alteromonadales</taxon>
        <taxon>Alteromonadaceae</taxon>
        <taxon>Paraglaciecola</taxon>
    </lineage>
</organism>
<gene>
    <name evidence="3" type="ORF">AX660_19445</name>
</gene>
<feature type="domain" description="EF-hand" evidence="2">
    <location>
        <begin position="41"/>
        <end position="69"/>
    </location>
</feature>
<dbReference type="InterPro" id="IPR018247">
    <property type="entry name" value="EF_Hand_1_Ca_BS"/>
</dbReference>